<comment type="caution">
    <text evidence="1">The sequence shown here is derived from an EMBL/GenBank/DDBJ whole genome shotgun (WGS) entry which is preliminary data.</text>
</comment>
<organism evidence="1 2">
    <name type="scientific">Acanthoscelides obtectus</name>
    <name type="common">Bean weevil</name>
    <name type="synonym">Bruchus obtectus</name>
    <dbReference type="NCBI Taxonomy" id="200917"/>
    <lineage>
        <taxon>Eukaryota</taxon>
        <taxon>Metazoa</taxon>
        <taxon>Ecdysozoa</taxon>
        <taxon>Arthropoda</taxon>
        <taxon>Hexapoda</taxon>
        <taxon>Insecta</taxon>
        <taxon>Pterygota</taxon>
        <taxon>Neoptera</taxon>
        <taxon>Endopterygota</taxon>
        <taxon>Coleoptera</taxon>
        <taxon>Polyphaga</taxon>
        <taxon>Cucujiformia</taxon>
        <taxon>Chrysomeloidea</taxon>
        <taxon>Chrysomelidae</taxon>
        <taxon>Bruchinae</taxon>
        <taxon>Bruchini</taxon>
        <taxon>Acanthoscelides</taxon>
    </lineage>
</organism>
<reference evidence="1" key="1">
    <citation type="submission" date="2022-03" db="EMBL/GenBank/DDBJ databases">
        <authorList>
            <person name="Sayadi A."/>
        </authorList>
    </citation>
    <scope>NUCLEOTIDE SEQUENCE</scope>
</reference>
<evidence type="ECO:0000313" key="2">
    <source>
        <dbReference type="Proteomes" id="UP001152888"/>
    </source>
</evidence>
<dbReference type="EMBL" id="CAKOFQ010007343">
    <property type="protein sequence ID" value="CAH1998853.1"/>
    <property type="molecule type" value="Genomic_DNA"/>
</dbReference>
<dbReference type="Proteomes" id="UP001152888">
    <property type="component" value="Unassembled WGS sequence"/>
</dbReference>
<sequence length="105" mass="12018">MKDGPLALQKINEEGELCACLLPFSIKHEKMLTKKQIHLSIEDHFASSEQRWSNRGIWRGKDRITRGARNAMSLGDSEKEPFSVSKSGYETENLSCSDCHHQVWK</sequence>
<name>A0A9P0PYN9_ACAOB</name>
<gene>
    <name evidence="1" type="ORF">ACAOBT_LOCUS24618</name>
</gene>
<proteinExistence type="predicted"/>
<protein>
    <submittedName>
        <fullName evidence="1">Uncharacterized protein</fullName>
    </submittedName>
</protein>
<keyword evidence="2" id="KW-1185">Reference proteome</keyword>
<evidence type="ECO:0000313" key="1">
    <source>
        <dbReference type="EMBL" id="CAH1998853.1"/>
    </source>
</evidence>
<dbReference type="AlphaFoldDB" id="A0A9P0PYN9"/>
<accession>A0A9P0PYN9</accession>